<feature type="transmembrane region" description="Helical" evidence="6">
    <location>
        <begin position="298"/>
        <end position="320"/>
    </location>
</feature>
<gene>
    <name evidence="7" type="ORF">A2774_03015</name>
</gene>
<evidence type="ECO:0000256" key="1">
    <source>
        <dbReference type="ARBA" id="ARBA00004651"/>
    </source>
</evidence>
<organism evidence="7 8">
    <name type="scientific">Candidatus Roizmanbacteria bacterium RIFCSPHIGHO2_01_FULL_39_12c</name>
    <dbReference type="NCBI Taxonomy" id="1802031"/>
    <lineage>
        <taxon>Bacteria</taxon>
        <taxon>Candidatus Roizmaniibacteriota</taxon>
    </lineage>
</organism>
<proteinExistence type="predicted"/>
<sequence>MRTIKNIIRNEFIQGSVYFFISSFLVNLLNYGFNFLVGRRLGPSGFGEISSMFAYSIIATTPIAIFTTYIIKKVGEKTANQLEYVKSIEFNFTTSVKKMFPLFIFAVFLLPFVSSITNLSLASSTALYILIVLGYLSSFYNGALQGLRLFLAFSVIGIIATFIKFSGAISLYLGLEGIFPVLSLVVLSAIFIYAASYYYLQIIFRQNRLKKTLAKKRPVWRVFKNRYFQLVFFSTLALTILNNADVIYAKKYLSDYEAGIYASWSLFAKIIYYALSPFISITFIFFSSKSERNKHLTILKVALILLFFAFAFFYLLYTYFPTLLINILFGSKFTAILPILSFSSIFGSFYACLFFLNNFLLARGSNLALILPLFTPIYLLALLLMKKNVINIIRLNIFFSLFVILVYLAIYLKKKLYSYFISA</sequence>
<keyword evidence="4 6" id="KW-1133">Transmembrane helix</keyword>
<dbReference type="InterPro" id="IPR050833">
    <property type="entry name" value="Poly_Biosynth_Transport"/>
</dbReference>
<accession>A0A1F7GBS3</accession>
<comment type="caution">
    <text evidence="7">The sequence shown here is derived from an EMBL/GenBank/DDBJ whole genome shotgun (WGS) entry which is preliminary data.</text>
</comment>
<reference evidence="7 8" key="1">
    <citation type="journal article" date="2016" name="Nat. Commun.">
        <title>Thousands of microbial genomes shed light on interconnected biogeochemical processes in an aquifer system.</title>
        <authorList>
            <person name="Anantharaman K."/>
            <person name="Brown C.T."/>
            <person name="Hug L.A."/>
            <person name="Sharon I."/>
            <person name="Castelle C.J."/>
            <person name="Probst A.J."/>
            <person name="Thomas B.C."/>
            <person name="Singh A."/>
            <person name="Wilkins M.J."/>
            <person name="Karaoz U."/>
            <person name="Brodie E.L."/>
            <person name="Williams K.H."/>
            <person name="Hubbard S.S."/>
            <person name="Banfield J.F."/>
        </authorList>
    </citation>
    <scope>NUCLEOTIDE SEQUENCE [LARGE SCALE GENOMIC DNA]</scope>
</reference>
<evidence type="ECO:0000256" key="5">
    <source>
        <dbReference type="ARBA" id="ARBA00023136"/>
    </source>
</evidence>
<dbReference type="PANTHER" id="PTHR30250">
    <property type="entry name" value="PST FAMILY PREDICTED COLANIC ACID TRANSPORTER"/>
    <property type="match status" value="1"/>
</dbReference>
<comment type="subcellular location">
    <subcellularLocation>
        <location evidence="1">Cell membrane</location>
        <topology evidence="1">Multi-pass membrane protein</topology>
    </subcellularLocation>
</comment>
<dbReference type="InterPro" id="IPR002797">
    <property type="entry name" value="Polysacc_synth"/>
</dbReference>
<feature type="transmembrane region" description="Helical" evidence="6">
    <location>
        <begin position="53"/>
        <end position="71"/>
    </location>
</feature>
<feature type="transmembrane region" description="Helical" evidence="6">
    <location>
        <begin position="227"/>
        <end position="249"/>
    </location>
</feature>
<keyword evidence="5 6" id="KW-0472">Membrane</keyword>
<keyword evidence="3 6" id="KW-0812">Transmembrane</keyword>
<dbReference type="EMBL" id="MFZG01000023">
    <property type="protein sequence ID" value="OGK16401.1"/>
    <property type="molecule type" value="Genomic_DNA"/>
</dbReference>
<feature type="transmembrane region" description="Helical" evidence="6">
    <location>
        <begin position="100"/>
        <end position="119"/>
    </location>
</feature>
<dbReference type="GO" id="GO:0005886">
    <property type="term" value="C:plasma membrane"/>
    <property type="evidence" value="ECO:0007669"/>
    <property type="project" value="UniProtKB-SubCell"/>
</dbReference>
<feature type="transmembrane region" description="Helical" evidence="6">
    <location>
        <begin position="150"/>
        <end position="172"/>
    </location>
</feature>
<feature type="transmembrane region" description="Helical" evidence="6">
    <location>
        <begin position="178"/>
        <end position="200"/>
    </location>
</feature>
<evidence type="ECO:0000256" key="6">
    <source>
        <dbReference type="SAM" id="Phobius"/>
    </source>
</evidence>
<evidence type="ECO:0000313" key="8">
    <source>
        <dbReference type="Proteomes" id="UP000177208"/>
    </source>
</evidence>
<dbReference type="AlphaFoldDB" id="A0A1F7GBS3"/>
<evidence type="ECO:0000256" key="2">
    <source>
        <dbReference type="ARBA" id="ARBA00022475"/>
    </source>
</evidence>
<evidence type="ECO:0000256" key="3">
    <source>
        <dbReference type="ARBA" id="ARBA00022692"/>
    </source>
</evidence>
<feature type="transmembrane region" description="Helical" evidence="6">
    <location>
        <begin position="368"/>
        <end position="385"/>
    </location>
</feature>
<feature type="transmembrane region" description="Helical" evidence="6">
    <location>
        <begin position="125"/>
        <end position="143"/>
    </location>
</feature>
<protein>
    <recommendedName>
        <fullName evidence="9">Polysaccharide biosynthesis protein C-terminal domain-containing protein</fullName>
    </recommendedName>
</protein>
<evidence type="ECO:0000256" key="4">
    <source>
        <dbReference type="ARBA" id="ARBA00022989"/>
    </source>
</evidence>
<keyword evidence="2" id="KW-1003">Cell membrane</keyword>
<evidence type="ECO:0008006" key="9">
    <source>
        <dbReference type="Google" id="ProtNLM"/>
    </source>
</evidence>
<evidence type="ECO:0000313" key="7">
    <source>
        <dbReference type="EMBL" id="OGK16401.1"/>
    </source>
</evidence>
<dbReference type="PANTHER" id="PTHR30250:SF11">
    <property type="entry name" value="O-ANTIGEN TRANSPORTER-RELATED"/>
    <property type="match status" value="1"/>
</dbReference>
<dbReference type="Proteomes" id="UP000177208">
    <property type="component" value="Unassembled WGS sequence"/>
</dbReference>
<feature type="transmembrane region" description="Helical" evidence="6">
    <location>
        <begin position="12"/>
        <end position="33"/>
    </location>
</feature>
<feature type="transmembrane region" description="Helical" evidence="6">
    <location>
        <begin position="335"/>
        <end position="356"/>
    </location>
</feature>
<name>A0A1F7GBS3_9BACT</name>
<dbReference type="Pfam" id="PF01943">
    <property type="entry name" value="Polysacc_synt"/>
    <property type="match status" value="1"/>
</dbReference>
<feature type="transmembrane region" description="Helical" evidence="6">
    <location>
        <begin position="261"/>
        <end position="286"/>
    </location>
</feature>
<feature type="transmembrane region" description="Helical" evidence="6">
    <location>
        <begin position="391"/>
        <end position="412"/>
    </location>
</feature>